<dbReference type="InterPro" id="IPR013321">
    <property type="entry name" value="Arc_rbn_hlx_hlx"/>
</dbReference>
<dbReference type="SUPFAM" id="SSF47598">
    <property type="entry name" value="Ribbon-helix-helix"/>
    <property type="match status" value="1"/>
</dbReference>
<evidence type="ECO:0000313" key="2">
    <source>
        <dbReference type="Proteomes" id="UP000199520"/>
    </source>
</evidence>
<dbReference type="InterPro" id="IPR010985">
    <property type="entry name" value="Ribbon_hlx_hlx"/>
</dbReference>
<dbReference type="OrthoDB" id="9812601at2"/>
<dbReference type="EMBL" id="FOTS01000040">
    <property type="protein sequence ID" value="SFM09965.1"/>
    <property type="molecule type" value="Genomic_DNA"/>
</dbReference>
<dbReference type="GO" id="GO:0006355">
    <property type="term" value="P:regulation of DNA-templated transcription"/>
    <property type="evidence" value="ECO:0007669"/>
    <property type="project" value="InterPro"/>
</dbReference>
<proteinExistence type="predicted"/>
<dbReference type="AlphaFoldDB" id="A0A1I4N3J5"/>
<evidence type="ECO:0008006" key="3">
    <source>
        <dbReference type="Google" id="ProtNLM"/>
    </source>
</evidence>
<name>A0A1I4N3J5_9FIRM</name>
<reference evidence="2" key="1">
    <citation type="submission" date="2016-10" db="EMBL/GenBank/DDBJ databases">
        <authorList>
            <person name="Varghese N."/>
            <person name="Submissions S."/>
        </authorList>
    </citation>
    <scope>NUCLEOTIDE SEQUENCE [LARGE SCALE GENOMIC DNA]</scope>
    <source>
        <strain evidence="2">DSM 13327</strain>
    </source>
</reference>
<gene>
    <name evidence="1" type="ORF">SAMN04490355_104078</name>
</gene>
<dbReference type="Proteomes" id="UP000199520">
    <property type="component" value="Unassembled WGS sequence"/>
</dbReference>
<dbReference type="Gene3D" id="1.10.1220.10">
    <property type="entry name" value="Met repressor-like"/>
    <property type="match status" value="1"/>
</dbReference>
<evidence type="ECO:0000313" key="1">
    <source>
        <dbReference type="EMBL" id="SFM09965.1"/>
    </source>
</evidence>
<accession>A0A1I4N3J5</accession>
<sequence>MATDKIEFTLRLREVTANKIAEIANRKSRSRNAQISTILEQFVEEYEKENGDIKFEY</sequence>
<dbReference type="RefSeq" id="WP_139214797.1">
    <property type="nucleotide sequence ID" value="NZ_FOTS01000040.1"/>
</dbReference>
<organism evidence="1 2">
    <name type="scientific">Pelosinus propionicus DSM 13327</name>
    <dbReference type="NCBI Taxonomy" id="1123291"/>
    <lineage>
        <taxon>Bacteria</taxon>
        <taxon>Bacillati</taxon>
        <taxon>Bacillota</taxon>
        <taxon>Negativicutes</taxon>
        <taxon>Selenomonadales</taxon>
        <taxon>Sporomusaceae</taxon>
        <taxon>Pelosinus</taxon>
    </lineage>
</organism>
<keyword evidence="2" id="KW-1185">Reference proteome</keyword>
<protein>
    <recommendedName>
        <fullName evidence="3">Arc-like DNA binding domain-containing protein</fullName>
    </recommendedName>
</protein>